<accession>A0ABV8SIA9</accession>
<proteinExistence type="inferred from homology"/>
<gene>
    <name evidence="10" type="ORF">ACFO1S_28075</name>
</gene>
<feature type="domain" description="Fe/B12 periplasmic-binding" evidence="9">
    <location>
        <begin position="294"/>
        <end position="553"/>
    </location>
</feature>
<dbReference type="InterPro" id="IPR009057">
    <property type="entry name" value="Homeodomain-like_sf"/>
</dbReference>
<dbReference type="EMBL" id="JBHSED010000074">
    <property type="protein sequence ID" value="MFC4307288.1"/>
    <property type="molecule type" value="Genomic_DNA"/>
</dbReference>
<comment type="subcellular location">
    <subcellularLocation>
        <location evidence="1">Cell envelope</location>
    </subcellularLocation>
</comment>
<dbReference type="PANTHER" id="PTHR30532">
    <property type="entry name" value="IRON III DICITRATE-BINDING PERIPLASMIC PROTEIN"/>
    <property type="match status" value="1"/>
</dbReference>
<dbReference type="Proteomes" id="UP001595755">
    <property type="component" value="Unassembled WGS sequence"/>
</dbReference>
<evidence type="ECO:0000259" key="9">
    <source>
        <dbReference type="PROSITE" id="PS50983"/>
    </source>
</evidence>
<organism evidence="10 11">
    <name type="scientific">Cohnella boryungensis</name>
    <dbReference type="NCBI Taxonomy" id="768479"/>
    <lineage>
        <taxon>Bacteria</taxon>
        <taxon>Bacillati</taxon>
        <taxon>Bacillota</taxon>
        <taxon>Bacilli</taxon>
        <taxon>Bacillales</taxon>
        <taxon>Paenibacillaceae</taxon>
        <taxon>Cohnella</taxon>
    </lineage>
</organism>
<dbReference type="InterPro" id="IPR020449">
    <property type="entry name" value="Tscrpt_reg_AraC-type_HTH"/>
</dbReference>
<dbReference type="Gene3D" id="3.40.50.1980">
    <property type="entry name" value="Nitrogenase molybdenum iron protein domain"/>
    <property type="match status" value="2"/>
</dbReference>
<dbReference type="PRINTS" id="PR00032">
    <property type="entry name" value="HTHARAC"/>
</dbReference>
<dbReference type="PROSITE" id="PS01124">
    <property type="entry name" value="HTH_ARAC_FAMILY_2"/>
    <property type="match status" value="1"/>
</dbReference>
<dbReference type="InterPro" id="IPR051313">
    <property type="entry name" value="Bact_iron-sidero_bind"/>
</dbReference>
<evidence type="ECO:0000256" key="6">
    <source>
        <dbReference type="ARBA" id="ARBA00023125"/>
    </source>
</evidence>
<evidence type="ECO:0000259" key="8">
    <source>
        <dbReference type="PROSITE" id="PS01124"/>
    </source>
</evidence>
<dbReference type="InterPro" id="IPR018062">
    <property type="entry name" value="HTH_AraC-typ_CS"/>
</dbReference>
<keyword evidence="11" id="KW-1185">Reference proteome</keyword>
<reference evidence="11" key="1">
    <citation type="journal article" date="2019" name="Int. J. Syst. Evol. Microbiol.">
        <title>The Global Catalogue of Microorganisms (GCM) 10K type strain sequencing project: providing services to taxonomists for standard genome sequencing and annotation.</title>
        <authorList>
            <consortium name="The Broad Institute Genomics Platform"/>
            <consortium name="The Broad Institute Genome Sequencing Center for Infectious Disease"/>
            <person name="Wu L."/>
            <person name="Ma J."/>
        </authorList>
    </citation>
    <scope>NUCLEOTIDE SEQUENCE [LARGE SCALE GENOMIC DNA]</scope>
    <source>
        <strain evidence="11">CGMCC 4.1641</strain>
    </source>
</reference>
<dbReference type="Pfam" id="PF12833">
    <property type="entry name" value="HTH_18"/>
    <property type="match status" value="1"/>
</dbReference>
<evidence type="ECO:0000256" key="1">
    <source>
        <dbReference type="ARBA" id="ARBA00004196"/>
    </source>
</evidence>
<evidence type="ECO:0000256" key="4">
    <source>
        <dbReference type="ARBA" id="ARBA00022729"/>
    </source>
</evidence>
<name>A0ABV8SIA9_9BACL</name>
<dbReference type="PROSITE" id="PS50983">
    <property type="entry name" value="FE_B12_PBP"/>
    <property type="match status" value="1"/>
</dbReference>
<keyword evidence="5" id="KW-0805">Transcription regulation</keyword>
<evidence type="ECO:0000313" key="10">
    <source>
        <dbReference type="EMBL" id="MFC4307288.1"/>
    </source>
</evidence>
<dbReference type="InterPro" id="IPR018060">
    <property type="entry name" value="HTH_AraC"/>
</dbReference>
<keyword evidence="7" id="KW-0804">Transcription</keyword>
<evidence type="ECO:0000256" key="7">
    <source>
        <dbReference type="ARBA" id="ARBA00023163"/>
    </source>
</evidence>
<evidence type="ECO:0000313" key="11">
    <source>
        <dbReference type="Proteomes" id="UP001595755"/>
    </source>
</evidence>
<dbReference type="SMART" id="SM00342">
    <property type="entry name" value="HTH_ARAC"/>
    <property type="match status" value="1"/>
</dbReference>
<comment type="similarity">
    <text evidence="2">Belongs to the bacterial solute-binding protein 8 family.</text>
</comment>
<dbReference type="Pfam" id="PF01497">
    <property type="entry name" value="Peripla_BP_2"/>
    <property type="match status" value="1"/>
</dbReference>
<dbReference type="RefSeq" id="WP_204603023.1">
    <property type="nucleotide sequence ID" value="NZ_JBHSED010000074.1"/>
</dbReference>
<dbReference type="SUPFAM" id="SSF53807">
    <property type="entry name" value="Helical backbone' metal receptor"/>
    <property type="match status" value="1"/>
</dbReference>
<keyword evidence="3" id="KW-0813">Transport</keyword>
<dbReference type="InterPro" id="IPR002491">
    <property type="entry name" value="ABC_transptr_periplasmic_BD"/>
</dbReference>
<sequence length="553" mass="63088">MEQPGLERLALDSLLFRLKQANLMEYNAGWHNDPIEIQDRVLLLVLEGSGDLRRTQWKTRLCSGRVYWLNPGNAVQIVNECENLRLYLLRFDVFHIGEAGPAAYRGNLLPDRHESVVHPFSRLTELADQLTGNPTDIRATESFRRQVRFQELLSALFEEEWRDDDALSATQAVESTVSYMQSHYMHTITVKQLAQLGNIPQWQYSSLFQERMGMKPLDYLTELRIGRAKEWLLQSDVPLREIARRVGFTDEYYFNRRFRHTTGMTPRQYSVSMSRKIRIKDWTGHEVYIPRKPERVIYHGESLGDLCALGIRAVGGSAFFANSSLLEHEPQLEMQDIGMPINPGKAEALKPDLIILASADEDQYRALSRIAPTVTLNTHAPLEHRLLTLGQWLGRQREAELWLAAYHERVSAMWRKLHAVIDAGDTASVFIYEHGRRLFVMGTAGLSSSLYHPSGFQAASRIREIVEAARGFAEISPASLPDYAGDHIFMLLSSNETSRQAAEDMMGSDLWRKLPAVRAGRAYVMEADLWNHGDALSRQKLLQNLPRMLGNIS</sequence>
<dbReference type="PANTHER" id="PTHR30532:SF1">
    <property type="entry name" value="IRON(3+)-HYDROXAMATE-BINDING PROTEIN FHUD"/>
    <property type="match status" value="1"/>
</dbReference>
<protein>
    <submittedName>
        <fullName evidence="10">Helix-turn-helix domain-containing protein</fullName>
    </submittedName>
</protein>
<evidence type="ECO:0000256" key="3">
    <source>
        <dbReference type="ARBA" id="ARBA00022448"/>
    </source>
</evidence>
<dbReference type="SUPFAM" id="SSF46689">
    <property type="entry name" value="Homeodomain-like"/>
    <property type="match status" value="1"/>
</dbReference>
<dbReference type="Gene3D" id="1.10.10.60">
    <property type="entry name" value="Homeodomain-like"/>
    <property type="match status" value="2"/>
</dbReference>
<keyword evidence="4" id="KW-0732">Signal</keyword>
<comment type="caution">
    <text evidence="10">The sequence shown here is derived from an EMBL/GenBank/DDBJ whole genome shotgun (WGS) entry which is preliminary data.</text>
</comment>
<keyword evidence="6" id="KW-0238">DNA-binding</keyword>
<evidence type="ECO:0000256" key="5">
    <source>
        <dbReference type="ARBA" id="ARBA00023015"/>
    </source>
</evidence>
<evidence type="ECO:0000256" key="2">
    <source>
        <dbReference type="ARBA" id="ARBA00008814"/>
    </source>
</evidence>
<feature type="domain" description="HTH araC/xylS-type" evidence="8">
    <location>
        <begin position="174"/>
        <end position="272"/>
    </location>
</feature>
<dbReference type="PROSITE" id="PS00041">
    <property type="entry name" value="HTH_ARAC_FAMILY_1"/>
    <property type="match status" value="1"/>
</dbReference>